<evidence type="ECO:0000256" key="3">
    <source>
        <dbReference type="ARBA" id="ARBA00022448"/>
    </source>
</evidence>
<dbReference type="PANTHER" id="PTHR43297:SF2">
    <property type="entry name" value="DIPEPTIDE TRANSPORT ATP-BINDING PROTEIN DPPD"/>
    <property type="match status" value="1"/>
</dbReference>
<comment type="similarity">
    <text evidence="2">Belongs to the ABC transporter superfamily.</text>
</comment>
<dbReference type="RefSeq" id="WP_111250761.1">
    <property type="nucleotide sequence ID" value="NZ_QKWH01000004.1"/>
</dbReference>
<sequence length="629" mass="65605">MSTPTGPVGPAVPGRPAASDGTGHAPALAVDGLTVRAGDRTLVDDVSLTVGAGERVGLIGESGSGKSMTALAVMGLLPDGVTATGAVDVAGERDLLARGERRLAPLRGSLMSMVFQEPMTALDPLVRVGAQVAEVVRLHDGGCSRQRAAERAVALLGEVGLPDPEHAARAYPHQLSGGQRQRVLVAMAMANDPALLVADEPTTALDVTVQAQVLDLMGELVARRGTGLLFITHDLAVVSRVCERVLVMKDGAVVEAGPVAEVFAAPRHPYTRGLLAASDLTATDERGRLFTVETADGYRPGGAARLRGADVSLRQVEPPGGPAGPGTDDALIRLHQVTKRYVRSRGSVLHAVTGGRAGQRARTVDALCGVSFAVAPGERFGLVGESGSGKTTALRLLAGLDTPTSGTVEVAGVRLAGPGPDGWPGGGPAGRAGRVQTAGPRDLARVRADLQMVFQDPMGSLDPRMSVGEIVAEPLLNPANRRGLEEAATAEGRRELVREVLAAVGLPVDAGRRYPHQLSGGQRQRVSIARALVCRPRVLVADEPVSALDVSVRAQVLNLLSDLADERGLTLVLVSHDLGVVRHLCDRVAVMRAGEIVEQGSTEELWEAPQHDYTRRLQAATPTLARTAR</sequence>
<keyword evidence="5" id="KW-0547">Nucleotide-binding</keyword>
<dbReference type="InterPro" id="IPR003593">
    <property type="entry name" value="AAA+_ATPase"/>
</dbReference>
<reference evidence="10 11" key="1">
    <citation type="submission" date="2018-06" db="EMBL/GenBank/DDBJ databases">
        <title>Whole genome sequencing of a novel hydrocarbon degrading bacterial strain, PW21 isolated from oil contaminated produced water sample.</title>
        <authorList>
            <person name="Nagkirti P."/>
            <person name="Shaikh A."/>
            <person name="Gowdaman V."/>
            <person name="Engineer A.E."/>
            <person name="Dagar S."/>
            <person name="Dhakephalkar P.K."/>
        </authorList>
    </citation>
    <scope>NUCLEOTIDE SEQUENCE [LARGE SCALE GENOMIC DNA]</scope>
    <source>
        <strain evidence="10 11">PW21</strain>
    </source>
</reference>
<dbReference type="CDD" id="cd03257">
    <property type="entry name" value="ABC_NikE_OppD_transporters"/>
    <property type="match status" value="2"/>
</dbReference>
<name>A0A2W5WRG1_9MICO</name>
<dbReference type="GO" id="GO:0016887">
    <property type="term" value="F:ATP hydrolysis activity"/>
    <property type="evidence" value="ECO:0007669"/>
    <property type="project" value="InterPro"/>
</dbReference>
<gene>
    <name evidence="10" type="ORF">DNL40_08235</name>
</gene>
<dbReference type="PANTHER" id="PTHR43297">
    <property type="entry name" value="OLIGOPEPTIDE TRANSPORT ATP-BINDING PROTEIN APPD"/>
    <property type="match status" value="1"/>
</dbReference>
<comment type="caution">
    <text evidence="10">The sequence shown here is derived from an EMBL/GenBank/DDBJ whole genome shotgun (WGS) entry which is preliminary data.</text>
</comment>
<evidence type="ECO:0000256" key="2">
    <source>
        <dbReference type="ARBA" id="ARBA00005417"/>
    </source>
</evidence>
<feature type="compositionally biased region" description="Low complexity" evidence="8">
    <location>
        <begin position="1"/>
        <end position="18"/>
    </location>
</feature>
<feature type="domain" description="ABC transporter" evidence="9">
    <location>
        <begin position="28"/>
        <end position="275"/>
    </location>
</feature>
<dbReference type="NCBIfam" id="NF008453">
    <property type="entry name" value="PRK11308.1"/>
    <property type="match status" value="3"/>
</dbReference>
<dbReference type="SMART" id="SM00382">
    <property type="entry name" value="AAA"/>
    <property type="match status" value="2"/>
</dbReference>
<keyword evidence="6 10" id="KW-0067">ATP-binding</keyword>
<evidence type="ECO:0000259" key="9">
    <source>
        <dbReference type="PROSITE" id="PS50893"/>
    </source>
</evidence>
<dbReference type="EMBL" id="QKWH01000004">
    <property type="protein sequence ID" value="PZR53482.1"/>
    <property type="molecule type" value="Genomic_DNA"/>
</dbReference>
<evidence type="ECO:0000256" key="1">
    <source>
        <dbReference type="ARBA" id="ARBA00004202"/>
    </source>
</evidence>
<evidence type="ECO:0000313" key="11">
    <source>
        <dbReference type="Proteomes" id="UP000248783"/>
    </source>
</evidence>
<dbReference type="Pfam" id="PF00005">
    <property type="entry name" value="ABC_tran"/>
    <property type="match status" value="2"/>
</dbReference>
<keyword evidence="7" id="KW-0472">Membrane</keyword>
<dbReference type="GO" id="GO:0015833">
    <property type="term" value="P:peptide transport"/>
    <property type="evidence" value="ECO:0007669"/>
    <property type="project" value="InterPro"/>
</dbReference>
<keyword evidence="4" id="KW-1003">Cell membrane</keyword>
<dbReference type="GO" id="GO:0005524">
    <property type="term" value="F:ATP binding"/>
    <property type="evidence" value="ECO:0007669"/>
    <property type="project" value="UniProtKB-KW"/>
</dbReference>
<protein>
    <submittedName>
        <fullName evidence="10">ABC transporter ATP-binding protein</fullName>
    </submittedName>
</protein>
<dbReference type="InterPro" id="IPR050388">
    <property type="entry name" value="ABC_Ni/Peptide_Import"/>
</dbReference>
<dbReference type="InterPro" id="IPR013563">
    <property type="entry name" value="Oligopep_ABC_C"/>
</dbReference>
<proteinExistence type="inferred from homology"/>
<dbReference type="GO" id="GO:0005886">
    <property type="term" value="C:plasma membrane"/>
    <property type="evidence" value="ECO:0007669"/>
    <property type="project" value="UniProtKB-SubCell"/>
</dbReference>
<dbReference type="PROSITE" id="PS50893">
    <property type="entry name" value="ABC_TRANSPORTER_2"/>
    <property type="match status" value="2"/>
</dbReference>
<feature type="region of interest" description="Disordered" evidence="8">
    <location>
        <begin position="1"/>
        <end position="25"/>
    </location>
</feature>
<dbReference type="PROSITE" id="PS00211">
    <property type="entry name" value="ABC_TRANSPORTER_1"/>
    <property type="match status" value="2"/>
</dbReference>
<dbReference type="SUPFAM" id="SSF52540">
    <property type="entry name" value="P-loop containing nucleoside triphosphate hydrolases"/>
    <property type="match status" value="2"/>
</dbReference>
<evidence type="ECO:0000313" key="10">
    <source>
        <dbReference type="EMBL" id="PZR53482.1"/>
    </source>
</evidence>
<dbReference type="AlphaFoldDB" id="A0A2W5WRG1"/>
<keyword evidence="11" id="KW-1185">Reference proteome</keyword>
<feature type="domain" description="ABC transporter" evidence="9">
    <location>
        <begin position="332"/>
        <end position="618"/>
    </location>
</feature>
<dbReference type="Pfam" id="PF08352">
    <property type="entry name" value="oligo_HPY"/>
    <property type="match status" value="2"/>
</dbReference>
<dbReference type="InterPro" id="IPR027417">
    <property type="entry name" value="P-loop_NTPase"/>
</dbReference>
<dbReference type="Proteomes" id="UP000248783">
    <property type="component" value="Unassembled WGS sequence"/>
</dbReference>
<dbReference type="InterPro" id="IPR003439">
    <property type="entry name" value="ABC_transporter-like_ATP-bd"/>
</dbReference>
<evidence type="ECO:0000256" key="6">
    <source>
        <dbReference type="ARBA" id="ARBA00022840"/>
    </source>
</evidence>
<dbReference type="Gene3D" id="3.40.50.300">
    <property type="entry name" value="P-loop containing nucleotide triphosphate hydrolases"/>
    <property type="match status" value="2"/>
</dbReference>
<evidence type="ECO:0000256" key="5">
    <source>
        <dbReference type="ARBA" id="ARBA00022741"/>
    </source>
</evidence>
<evidence type="ECO:0000256" key="4">
    <source>
        <dbReference type="ARBA" id="ARBA00022475"/>
    </source>
</evidence>
<accession>A0A2W5WRG1</accession>
<comment type="subcellular location">
    <subcellularLocation>
        <location evidence="1">Cell membrane</location>
        <topology evidence="1">Peripheral membrane protein</topology>
    </subcellularLocation>
</comment>
<organism evidence="10 11">
    <name type="scientific">Xylanimonas oleitrophica</name>
    <dbReference type="NCBI Taxonomy" id="2607479"/>
    <lineage>
        <taxon>Bacteria</taxon>
        <taxon>Bacillati</taxon>
        <taxon>Actinomycetota</taxon>
        <taxon>Actinomycetes</taxon>
        <taxon>Micrococcales</taxon>
        <taxon>Promicromonosporaceae</taxon>
        <taxon>Xylanimonas</taxon>
    </lineage>
</organism>
<keyword evidence="3" id="KW-0813">Transport</keyword>
<dbReference type="InterPro" id="IPR017871">
    <property type="entry name" value="ABC_transporter-like_CS"/>
</dbReference>
<evidence type="ECO:0000256" key="8">
    <source>
        <dbReference type="SAM" id="MobiDB-lite"/>
    </source>
</evidence>
<evidence type="ECO:0000256" key="7">
    <source>
        <dbReference type="ARBA" id="ARBA00023136"/>
    </source>
</evidence>